<evidence type="ECO:0000313" key="2">
    <source>
        <dbReference type="EMBL" id="EFM83386.1"/>
    </source>
</evidence>
<evidence type="ECO:0000256" key="1">
    <source>
        <dbReference type="ARBA" id="ARBA00006718"/>
    </source>
</evidence>
<protein>
    <submittedName>
        <fullName evidence="2">HesB-like protein</fullName>
    </submittedName>
</protein>
<reference evidence="2 3" key="1">
    <citation type="submission" date="2010-07" db="EMBL/GenBank/DDBJ databases">
        <authorList>
            <person name="Sid Ahmed O."/>
        </authorList>
    </citation>
    <scope>NUCLEOTIDE SEQUENCE [LARGE SCALE GENOMIC DNA]</scope>
    <source>
        <strain evidence="2 3">TX4248</strain>
    </source>
</reference>
<dbReference type="RefSeq" id="WP_002355140.1">
    <property type="nucleotide sequence ID" value="NZ_GL454431.1"/>
</dbReference>
<dbReference type="HOGENOM" id="CLU_163967_2_1_9"/>
<organism evidence="2 3">
    <name type="scientific">Enterococcus faecalis TX4248</name>
    <dbReference type="NCBI Taxonomy" id="749495"/>
    <lineage>
        <taxon>Bacteria</taxon>
        <taxon>Bacillati</taxon>
        <taxon>Bacillota</taxon>
        <taxon>Bacilli</taxon>
        <taxon>Lactobacillales</taxon>
        <taxon>Enterococcaceae</taxon>
        <taxon>Enterococcus</taxon>
    </lineage>
</organism>
<comment type="similarity">
    <text evidence="1">Belongs to the HesB/IscA family.</text>
</comment>
<name>A0A125W862_ENTFL</name>
<accession>A0A125W862</accession>
<sequence length="109" mass="12883">MKEEQRMKLEVTPKAQQWFKEETGVQPETGIRFFGKIYGKTPVHDGFSIAMSVEAPDEPMIKENLDGITYFIEETDDWFFKGYDLIVDYDEKNDEPRYQFEANQEDLTK</sequence>
<dbReference type="SUPFAM" id="SSF89360">
    <property type="entry name" value="HesB-like domain"/>
    <property type="match status" value="1"/>
</dbReference>
<dbReference type="InterPro" id="IPR035903">
    <property type="entry name" value="HesB-like_dom_sf"/>
</dbReference>
<dbReference type="GeneID" id="60894834"/>
<dbReference type="EMBL" id="AEBR01000026">
    <property type="protein sequence ID" value="EFM83386.1"/>
    <property type="molecule type" value="Genomic_DNA"/>
</dbReference>
<dbReference type="AlphaFoldDB" id="A0A125W862"/>
<proteinExistence type="inferred from homology"/>
<gene>
    <name evidence="2" type="ORF">HMPREF9498_00966</name>
</gene>
<dbReference type="Proteomes" id="UP000004846">
    <property type="component" value="Unassembled WGS sequence"/>
</dbReference>
<evidence type="ECO:0000313" key="3">
    <source>
        <dbReference type="Proteomes" id="UP000004846"/>
    </source>
</evidence>
<dbReference type="PIRSF" id="PIRSF034852">
    <property type="entry name" value="UCP034852"/>
    <property type="match status" value="1"/>
</dbReference>
<dbReference type="InterPro" id="IPR008326">
    <property type="entry name" value="PdhI-like"/>
</dbReference>
<comment type="caution">
    <text evidence="2">The sequence shown here is derived from an EMBL/GenBank/DDBJ whole genome shotgun (WGS) entry which is preliminary data.</text>
</comment>